<dbReference type="AlphaFoldDB" id="A0A5N6DGI0"/>
<feature type="signal peptide" evidence="1">
    <location>
        <begin position="1"/>
        <end position="24"/>
    </location>
</feature>
<feature type="chain" id="PRO_5025072088" evidence="1">
    <location>
        <begin position="25"/>
        <end position="119"/>
    </location>
</feature>
<gene>
    <name evidence="2" type="ORF">BDV34DRAFT_226631</name>
</gene>
<organism evidence="2 3">
    <name type="scientific">Aspergillus parasiticus</name>
    <dbReference type="NCBI Taxonomy" id="5067"/>
    <lineage>
        <taxon>Eukaryota</taxon>
        <taxon>Fungi</taxon>
        <taxon>Dikarya</taxon>
        <taxon>Ascomycota</taxon>
        <taxon>Pezizomycotina</taxon>
        <taxon>Eurotiomycetes</taxon>
        <taxon>Eurotiomycetidae</taxon>
        <taxon>Eurotiales</taxon>
        <taxon>Aspergillaceae</taxon>
        <taxon>Aspergillus</taxon>
        <taxon>Aspergillus subgen. Circumdati</taxon>
    </lineage>
</organism>
<dbReference type="EMBL" id="ML734982">
    <property type="protein sequence ID" value="KAB8204245.1"/>
    <property type="molecule type" value="Genomic_DNA"/>
</dbReference>
<reference evidence="2 3" key="1">
    <citation type="submission" date="2019-04" db="EMBL/GenBank/DDBJ databases">
        <title>Fungal friends and foes A comparative genomics study of 23 Aspergillus species from section Flavi.</title>
        <authorList>
            <consortium name="DOE Joint Genome Institute"/>
            <person name="Kjaerbolling I."/>
            <person name="Vesth T.C."/>
            <person name="Frisvad J.C."/>
            <person name="Nybo J.L."/>
            <person name="Theobald S."/>
            <person name="Kildgaard S."/>
            <person name="Petersen T.I."/>
            <person name="Kuo A."/>
            <person name="Sato A."/>
            <person name="Lyhne E.K."/>
            <person name="Kogle M.E."/>
            <person name="Wiebenga A."/>
            <person name="Kun R.S."/>
            <person name="Lubbers R.J."/>
            <person name="Makela M.R."/>
            <person name="Barry K."/>
            <person name="Chovatia M."/>
            <person name="Clum A."/>
            <person name="Daum C."/>
            <person name="Haridas S."/>
            <person name="He G."/>
            <person name="LaButti K."/>
            <person name="Lipzen A."/>
            <person name="Mondo S."/>
            <person name="Pangilinan J."/>
            <person name="Riley R."/>
            <person name="Salamov A."/>
            <person name="Simmons B.A."/>
            <person name="Magnuson J.K."/>
            <person name="Henrissat B."/>
            <person name="Mortensen U.H."/>
            <person name="Larsen T.O."/>
            <person name="De vries R.P."/>
            <person name="Grigoriev I.V."/>
            <person name="Machida M."/>
            <person name="Baker S.E."/>
            <person name="Andersen M.R."/>
        </authorList>
    </citation>
    <scope>NUCLEOTIDE SEQUENCE [LARGE SCALE GENOMIC DNA]</scope>
    <source>
        <strain evidence="2 3">CBS 117618</strain>
    </source>
</reference>
<sequence>MKLPSLIKIATLAGLTCNSLPVSALKVGEIVVFKGYQCDSNGLVLQLDQSANNRVSTISQSGGAVLRWLNPGCKVYLCFAGYGCGDGASVVQELKPNTCLLSKAGDAWRVWDKLLFICD</sequence>
<keyword evidence="3" id="KW-1185">Reference proteome</keyword>
<dbReference type="VEuPathDB" id="FungiDB:BDV34DRAFT_226631"/>
<evidence type="ECO:0000313" key="3">
    <source>
        <dbReference type="Proteomes" id="UP000326532"/>
    </source>
</evidence>
<protein>
    <submittedName>
        <fullName evidence="2">Uncharacterized protein</fullName>
    </submittedName>
</protein>
<keyword evidence="1" id="KW-0732">Signal</keyword>
<evidence type="ECO:0000313" key="2">
    <source>
        <dbReference type="EMBL" id="KAB8204245.1"/>
    </source>
</evidence>
<evidence type="ECO:0000256" key="1">
    <source>
        <dbReference type="SAM" id="SignalP"/>
    </source>
</evidence>
<dbReference type="Proteomes" id="UP000326532">
    <property type="component" value="Unassembled WGS sequence"/>
</dbReference>
<proteinExistence type="predicted"/>
<accession>A0A5N6DGI0</accession>
<name>A0A5N6DGI0_ASPPA</name>